<evidence type="ECO:0000313" key="5">
    <source>
        <dbReference type="EMBL" id="RVX10930.1"/>
    </source>
</evidence>
<evidence type="ECO:0000256" key="3">
    <source>
        <dbReference type="HAMAP-Rule" id="MF_03135"/>
    </source>
</evidence>
<evidence type="ECO:0000256" key="2">
    <source>
        <dbReference type="ARBA" id="ARBA00022917"/>
    </source>
</evidence>
<comment type="function">
    <text evidence="3">Associates with the EF-Tu.GDP complex and induces the exchange of GDP to GTP. It remains bound to the aminoacyl-tRNA.EF-Tu.GTP complex up to the GTP hydrolysis stage on the ribosome.</text>
</comment>
<dbReference type="InterPro" id="IPR036402">
    <property type="entry name" value="EF-Ts_dimer_sf"/>
</dbReference>
<feature type="domain" description="Translation elongation factor EFTs/EF1B dimerisation" evidence="4">
    <location>
        <begin position="7"/>
        <end position="164"/>
    </location>
</feature>
<dbReference type="Proteomes" id="UP000288805">
    <property type="component" value="Unassembled WGS sequence"/>
</dbReference>
<dbReference type="AlphaFoldDB" id="A0A438JPN2"/>
<dbReference type="GO" id="GO:0005739">
    <property type="term" value="C:mitochondrion"/>
    <property type="evidence" value="ECO:0007669"/>
    <property type="project" value="UniProtKB-SubCell"/>
</dbReference>
<dbReference type="InterPro" id="IPR001816">
    <property type="entry name" value="Transl_elong_EFTs/EF1B"/>
</dbReference>
<proteinExistence type="inferred from homology"/>
<name>A0A438JPN2_VITVI</name>
<comment type="subcellular location">
    <subcellularLocation>
        <location evidence="3">Mitochondrion</location>
    </subcellularLocation>
</comment>
<keyword evidence="1 3" id="KW-0251">Elongation factor</keyword>
<dbReference type="PANTHER" id="PTHR11741:SF0">
    <property type="entry name" value="ELONGATION FACTOR TS, MITOCHONDRIAL"/>
    <property type="match status" value="1"/>
</dbReference>
<reference evidence="5 6" key="1">
    <citation type="journal article" date="2018" name="PLoS Genet.">
        <title>Population sequencing reveals clonal diversity and ancestral inbreeding in the grapevine cultivar Chardonnay.</title>
        <authorList>
            <person name="Roach M.J."/>
            <person name="Johnson D.L."/>
            <person name="Bohlmann J."/>
            <person name="van Vuuren H.J."/>
            <person name="Jones S.J."/>
            <person name="Pretorius I.S."/>
            <person name="Schmidt S.A."/>
            <person name="Borneman A.R."/>
        </authorList>
    </citation>
    <scope>NUCLEOTIDE SEQUENCE [LARGE SCALE GENOMIC DNA]</scope>
    <source>
        <strain evidence="6">cv. Chardonnay</strain>
        <tissue evidence="5">Leaf</tissue>
    </source>
</reference>
<dbReference type="InterPro" id="IPR014039">
    <property type="entry name" value="Transl_elong_EFTs/EF1B_dimer"/>
</dbReference>
<dbReference type="Gene3D" id="1.10.286.20">
    <property type="match status" value="1"/>
</dbReference>
<comment type="caution">
    <text evidence="5">The sequence shown here is derived from an EMBL/GenBank/DDBJ whole genome shotgun (WGS) entry which is preliminary data.</text>
</comment>
<evidence type="ECO:0000259" key="4">
    <source>
        <dbReference type="Pfam" id="PF00889"/>
    </source>
</evidence>
<keyword evidence="3" id="KW-0496">Mitochondrion</keyword>
<evidence type="ECO:0000313" key="6">
    <source>
        <dbReference type="Proteomes" id="UP000288805"/>
    </source>
</evidence>
<gene>
    <name evidence="5" type="primary">EFTS_2</name>
    <name evidence="3" type="synonym">EFTS</name>
    <name evidence="5" type="ORF">CK203_013154</name>
</gene>
<dbReference type="EMBL" id="QGNW01000032">
    <property type="protein sequence ID" value="RVX10930.1"/>
    <property type="molecule type" value="Genomic_DNA"/>
</dbReference>
<accession>A0A438JPN2</accession>
<protein>
    <recommendedName>
        <fullName evidence="3">Elongation factor Ts, mitochondrial</fullName>
        <shortName evidence="3">EF-Ts</shortName>
        <shortName evidence="3">EF-TsMt</shortName>
    </recommendedName>
</protein>
<organism evidence="5 6">
    <name type="scientific">Vitis vinifera</name>
    <name type="common">Grape</name>
    <dbReference type="NCBI Taxonomy" id="29760"/>
    <lineage>
        <taxon>Eukaryota</taxon>
        <taxon>Viridiplantae</taxon>
        <taxon>Streptophyta</taxon>
        <taxon>Embryophyta</taxon>
        <taxon>Tracheophyta</taxon>
        <taxon>Spermatophyta</taxon>
        <taxon>Magnoliopsida</taxon>
        <taxon>eudicotyledons</taxon>
        <taxon>Gunneridae</taxon>
        <taxon>Pentapetalae</taxon>
        <taxon>rosids</taxon>
        <taxon>Vitales</taxon>
        <taxon>Vitaceae</taxon>
        <taxon>Viteae</taxon>
        <taxon>Vitis</taxon>
    </lineage>
</organism>
<dbReference type="Gene3D" id="3.30.479.20">
    <property type="entry name" value="Elongation factor Ts, dimerisation domain"/>
    <property type="match status" value="1"/>
</dbReference>
<dbReference type="PANTHER" id="PTHR11741">
    <property type="entry name" value="ELONGATION FACTOR TS"/>
    <property type="match status" value="1"/>
</dbReference>
<dbReference type="SUPFAM" id="SSF54713">
    <property type="entry name" value="Elongation factor Ts (EF-Ts), dimerisation domain"/>
    <property type="match status" value="1"/>
</dbReference>
<dbReference type="GO" id="GO:0003746">
    <property type="term" value="F:translation elongation factor activity"/>
    <property type="evidence" value="ECO:0007669"/>
    <property type="project" value="UniProtKB-UniRule"/>
</dbReference>
<comment type="similarity">
    <text evidence="3">Belongs to the EF-Ts family.</text>
</comment>
<keyword evidence="2 3" id="KW-0648">Protein biosynthesis</keyword>
<sequence length="219" mass="24352">MNFDHPKFSGETTVQNAITEVAAMMGENVRLRRGFLMSTPNGIVSTYLHTCPRPGLGRIAGVLSLEAEDQLSLSDALQRVGSELAMHVVAAKPLFLTRELVSSEAMESEREILRSQFFASVSGRIYREVSAGHREMVEGRLKKYVEEVVLMEQKFVVNDSINVKVCDVGACLMIKKLWLPIDNFAQILQTVLNNLSKEVGSSVKIGSFFRMEVGEGIQR</sequence>
<evidence type="ECO:0000256" key="1">
    <source>
        <dbReference type="ARBA" id="ARBA00022768"/>
    </source>
</evidence>
<dbReference type="Pfam" id="PF00889">
    <property type="entry name" value="EF_TS"/>
    <property type="match status" value="1"/>
</dbReference>
<dbReference type="HAMAP" id="MF_00050">
    <property type="entry name" value="EF_Ts"/>
    <property type="match status" value="1"/>
</dbReference>